<organism evidence="7 8">
    <name type="scientific">Natronospirillum operosum</name>
    <dbReference type="NCBI Taxonomy" id="2759953"/>
    <lineage>
        <taxon>Bacteria</taxon>
        <taxon>Pseudomonadati</taxon>
        <taxon>Pseudomonadota</taxon>
        <taxon>Gammaproteobacteria</taxon>
        <taxon>Oceanospirillales</taxon>
        <taxon>Natronospirillaceae</taxon>
        <taxon>Natronospirillum</taxon>
    </lineage>
</organism>
<dbReference type="NCBIfam" id="TIGR00385">
    <property type="entry name" value="dsbE"/>
    <property type="match status" value="1"/>
</dbReference>
<keyword evidence="3" id="KW-0201">Cytochrome c-type biogenesis</keyword>
<keyword evidence="5" id="KW-0676">Redox-active center</keyword>
<dbReference type="InterPro" id="IPR050553">
    <property type="entry name" value="Thioredoxin_ResA/DsbE_sf"/>
</dbReference>
<dbReference type="GO" id="GO:0017004">
    <property type="term" value="P:cytochrome complex assembly"/>
    <property type="evidence" value="ECO:0007669"/>
    <property type="project" value="UniProtKB-KW"/>
</dbReference>
<dbReference type="PANTHER" id="PTHR42852">
    <property type="entry name" value="THIOL:DISULFIDE INTERCHANGE PROTEIN DSBE"/>
    <property type="match status" value="1"/>
</dbReference>
<dbReference type="InterPro" id="IPR013766">
    <property type="entry name" value="Thioredoxin_domain"/>
</dbReference>
<dbReference type="CDD" id="cd03010">
    <property type="entry name" value="TlpA_like_DsbE"/>
    <property type="match status" value="1"/>
</dbReference>
<evidence type="ECO:0000256" key="4">
    <source>
        <dbReference type="ARBA" id="ARBA00023157"/>
    </source>
</evidence>
<dbReference type="OrthoDB" id="9799347at2"/>
<dbReference type="PROSITE" id="PS51352">
    <property type="entry name" value="THIOREDOXIN_2"/>
    <property type="match status" value="1"/>
</dbReference>
<dbReference type="InterPro" id="IPR013740">
    <property type="entry name" value="Redoxin"/>
</dbReference>
<dbReference type="PROSITE" id="PS00194">
    <property type="entry name" value="THIOREDOXIN_1"/>
    <property type="match status" value="1"/>
</dbReference>
<evidence type="ECO:0000313" key="8">
    <source>
        <dbReference type="Proteomes" id="UP000297475"/>
    </source>
</evidence>
<dbReference type="Gene3D" id="3.40.30.10">
    <property type="entry name" value="Glutaredoxin"/>
    <property type="match status" value="1"/>
</dbReference>
<proteinExistence type="inferred from homology"/>
<dbReference type="EMBL" id="SRMF01000001">
    <property type="protein sequence ID" value="TGG95369.1"/>
    <property type="molecule type" value="Genomic_DNA"/>
</dbReference>
<sequence length="174" mass="19708">MRWVVFVPFFVVMVAATVFGYMLSNNEQEGSAPSTRIGQPLPAFALEDLVDPELQRVNEDMLGEPFLLNVWGSWCPSCRIEHPVLNGLAADGVRIIGLNYRDTRDGGIEWLEERGDPYVFNVFDPIGEFGFDLGVVGAPETYFVDAEGIVRHRHVGILNERHWENTLRDVWESL</sequence>
<protein>
    <submittedName>
        <fullName evidence="7">DsbE family thiol:disulfide interchange protein</fullName>
    </submittedName>
</protein>
<comment type="caution">
    <text evidence="7">The sequence shown here is derived from an EMBL/GenBank/DDBJ whole genome shotgun (WGS) entry which is preliminary data.</text>
</comment>
<dbReference type="GO" id="GO:0015036">
    <property type="term" value="F:disulfide oxidoreductase activity"/>
    <property type="evidence" value="ECO:0007669"/>
    <property type="project" value="InterPro"/>
</dbReference>
<dbReference type="RefSeq" id="WP_135480984.1">
    <property type="nucleotide sequence ID" value="NZ_SRMF01000001.1"/>
</dbReference>
<evidence type="ECO:0000256" key="5">
    <source>
        <dbReference type="ARBA" id="ARBA00023284"/>
    </source>
</evidence>
<dbReference type="SUPFAM" id="SSF52833">
    <property type="entry name" value="Thioredoxin-like"/>
    <property type="match status" value="1"/>
</dbReference>
<accession>A0A4Z0W9T0</accession>
<dbReference type="Pfam" id="PF08534">
    <property type="entry name" value="Redoxin"/>
    <property type="match status" value="1"/>
</dbReference>
<reference evidence="7 8" key="1">
    <citation type="submission" date="2019-04" db="EMBL/GenBank/DDBJ databases">
        <title>Natronospirillum operosus gen. nov., sp. nov., a haloalkaliphilic satellite isolated from decaying biomass of laboratory culture of cyanobacterium Geitlerinema sp. and proposal of Natronospirillaceae fam. nov. and Saccharospirillaceae fam. nov.</title>
        <authorList>
            <person name="Kevbrin V."/>
            <person name="Boltyanskaya Y."/>
            <person name="Koziaeva V."/>
            <person name="Grouzdev D.S."/>
            <person name="Park M."/>
            <person name="Cho J."/>
        </authorList>
    </citation>
    <scope>NUCLEOTIDE SEQUENCE [LARGE SCALE GENOMIC DNA]</scope>
    <source>
        <strain evidence="7 8">G-116</strain>
    </source>
</reference>
<dbReference type="AlphaFoldDB" id="A0A4Z0W9T0"/>
<evidence type="ECO:0000256" key="2">
    <source>
        <dbReference type="ARBA" id="ARBA00007758"/>
    </source>
</evidence>
<dbReference type="Proteomes" id="UP000297475">
    <property type="component" value="Unassembled WGS sequence"/>
</dbReference>
<evidence type="ECO:0000259" key="6">
    <source>
        <dbReference type="PROSITE" id="PS51352"/>
    </source>
</evidence>
<dbReference type="InterPro" id="IPR036249">
    <property type="entry name" value="Thioredoxin-like_sf"/>
</dbReference>
<evidence type="ECO:0000313" key="7">
    <source>
        <dbReference type="EMBL" id="TGG95369.1"/>
    </source>
</evidence>
<evidence type="ECO:0000256" key="3">
    <source>
        <dbReference type="ARBA" id="ARBA00022748"/>
    </source>
</evidence>
<keyword evidence="8" id="KW-1185">Reference proteome</keyword>
<feature type="domain" description="Thioredoxin" evidence="6">
    <location>
        <begin position="35"/>
        <end position="174"/>
    </location>
</feature>
<dbReference type="GO" id="GO:0030288">
    <property type="term" value="C:outer membrane-bounded periplasmic space"/>
    <property type="evidence" value="ECO:0007669"/>
    <property type="project" value="InterPro"/>
</dbReference>
<dbReference type="PANTHER" id="PTHR42852:SF6">
    <property type="entry name" value="THIOL:DISULFIDE INTERCHANGE PROTEIN DSBE"/>
    <property type="match status" value="1"/>
</dbReference>
<keyword evidence="4" id="KW-1015">Disulfide bond</keyword>
<comment type="similarity">
    <text evidence="2">Belongs to the thioredoxin family. DsbE subfamily.</text>
</comment>
<gene>
    <name evidence="7" type="ORF">E4656_02800</name>
</gene>
<dbReference type="GO" id="GO:0005886">
    <property type="term" value="C:plasma membrane"/>
    <property type="evidence" value="ECO:0007669"/>
    <property type="project" value="UniProtKB-SubCell"/>
</dbReference>
<name>A0A4Z0W9T0_9GAMM</name>
<comment type="subcellular location">
    <subcellularLocation>
        <location evidence="1">Cell inner membrane</location>
        <topology evidence="1">Single-pass membrane protein</topology>
        <orientation evidence="1">Periplasmic side</orientation>
    </subcellularLocation>
</comment>
<evidence type="ECO:0000256" key="1">
    <source>
        <dbReference type="ARBA" id="ARBA00004383"/>
    </source>
</evidence>
<dbReference type="InterPro" id="IPR017937">
    <property type="entry name" value="Thioredoxin_CS"/>
</dbReference>
<dbReference type="InterPro" id="IPR004799">
    <property type="entry name" value="Periplasmic_diS_OxRdtase_DsbE"/>
</dbReference>